<evidence type="ECO:0000313" key="5">
    <source>
        <dbReference type="Proteomes" id="UP000728185"/>
    </source>
</evidence>
<feature type="domain" description="CortBP2/NAV1-like AAA+ ATPase lid" evidence="3">
    <location>
        <begin position="46"/>
        <end position="153"/>
    </location>
</feature>
<feature type="non-terminal residue" evidence="4">
    <location>
        <position position="1"/>
    </location>
</feature>
<reference evidence="4" key="1">
    <citation type="submission" date="2019-05" db="EMBL/GenBank/DDBJ databases">
        <title>Annotation for the trematode Fasciolopsis buski.</title>
        <authorList>
            <person name="Choi Y.-J."/>
        </authorList>
    </citation>
    <scope>NUCLEOTIDE SEQUENCE</scope>
    <source>
        <strain evidence="4">HT</strain>
        <tissue evidence="4">Whole worm</tissue>
    </source>
</reference>
<feature type="compositionally biased region" description="Low complexity" evidence="2">
    <location>
        <begin position="246"/>
        <end position="261"/>
    </location>
</feature>
<dbReference type="Pfam" id="PF25408">
    <property type="entry name" value="AAA_lid_NAV1"/>
    <property type="match status" value="1"/>
</dbReference>
<evidence type="ECO:0000259" key="3">
    <source>
        <dbReference type="Pfam" id="PF25408"/>
    </source>
</evidence>
<dbReference type="EMBL" id="LUCM01006135">
    <property type="protein sequence ID" value="KAA0191763.1"/>
    <property type="molecule type" value="Genomic_DNA"/>
</dbReference>
<keyword evidence="1" id="KW-0175">Coiled coil</keyword>
<evidence type="ECO:0000256" key="2">
    <source>
        <dbReference type="SAM" id="MobiDB-lite"/>
    </source>
</evidence>
<dbReference type="InterPro" id="IPR057568">
    <property type="entry name" value="CortBP2_NAV1-like_AAA_lid"/>
</dbReference>
<dbReference type="GO" id="GO:0022008">
    <property type="term" value="P:neurogenesis"/>
    <property type="evidence" value="ECO:0007669"/>
    <property type="project" value="InterPro"/>
</dbReference>
<organism evidence="4 5">
    <name type="scientific">Fasciolopsis buskii</name>
    <dbReference type="NCBI Taxonomy" id="27845"/>
    <lineage>
        <taxon>Eukaryota</taxon>
        <taxon>Metazoa</taxon>
        <taxon>Spiralia</taxon>
        <taxon>Lophotrochozoa</taxon>
        <taxon>Platyhelminthes</taxon>
        <taxon>Trematoda</taxon>
        <taxon>Digenea</taxon>
        <taxon>Plagiorchiida</taxon>
        <taxon>Echinostomata</taxon>
        <taxon>Echinostomatoidea</taxon>
        <taxon>Fasciolidae</taxon>
        <taxon>Fasciolopsis</taxon>
    </lineage>
</organism>
<protein>
    <submittedName>
        <fullName evidence="4">Neuron navigator 2</fullName>
    </submittedName>
</protein>
<name>A0A8E0VG56_9TREM</name>
<dbReference type="OrthoDB" id="2161974at2759"/>
<gene>
    <name evidence="4" type="ORF">FBUS_11788</name>
</gene>
<sequence length="295" mass="32654">FIEHLTDFDSTASYLSSYLRRKLAQARLFLSKPDVEQSRHNPSPDSSDDDTTLAQLVTWIPKVWKYLNRLSSTQSQHACPAIFGLRIFLACPIDVAASKHWFTDLWNNLFIPFLFKTRSADDAVGPPDTHGIRLSDSFDWIMATWPWPREKSEVLSAVGKGVNEVTKTDESFWTLPPASPTPSAQKHNMATPNRIALAQNRTSQDSGIISDGYLNMYGVNLERRSSKGSDGADRFSVDPNDGCHTPCASSPAPSLHSPPQSCRGCKTPEPRQNQSPCLAKRNQMPVCVGSTNSST</sequence>
<dbReference type="Proteomes" id="UP000728185">
    <property type="component" value="Unassembled WGS sequence"/>
</dbReference>
<evidence type="ECO:0000256" key="1">
    <source>
        <dbReference type="ARBA" id="ARBA00023054"/>
    </source>
</evidence>
<feature type="region of interest" description="Disordered" evidence="2">
    <location>
        <begin position="245"/>
        <end position="295"/>
    </location>
</feature>
<evidence type="ECO:0000313" key="4">
    <source>
        <dbReference type="EMBL" id="KAA0191763.1"/>
    </source>
</evidence>
<dbReference type="PANTHER" id="PTHR12784:SF28">
    <property type="entry name" value="PROTEIN SICKIE"/>
    <property type="match status" value="1"/>
</dbReference>
<dbReference type="InterPro" id="IPR039041">
    <property type="entry name" value="Nav/unc-53"/>
</dbReference>
<proteinExistence type="predicted"/>
<keyword evidence="5" id="KW-1185">Reference proteome</keyword>
<comment type="caution">
    <text evidence="4">The sequence shown here is derived from an EMBL/GenBank/DDBJ whole genome shotgun (WGS) entry which is preliminary data.</text>
</comment>
<dbReference type="AlphaFoldDB" id="A0A8E0VG56"/>
<dbReference type="PANTHER" id="PTHR12784">
    <property type="entry name" value="STEERIN"/>
    <property type="match status" value="1"/>
</dbReference>
<accession>A0A8E0VG56</accession>